<comment type="similarity">
    <text evidence="1">Belongs to the SMC family. SbcC subfamily.</text>
</comment>
<comment type="subunit">
    <text evidence="2">Heterodimer of SbcC and SbcD.</text>
</comment>
<dbReference type="EMBL" id="CP011307">
    <property type="protein sequence ID" value="ALP94308.1"/>
    <property type="molecule type" value="Genomic_DNA"/>
</dbReference>
<gene>
    <name evidence="5" type="ORF">IB211_01917c</name>
</gene>
<reference evidence="6" key="2">
    <citation type="submission" date="2015-04" db="EMBL/GenBank/DDBJ databases">
        <title>A butyrogenic pathway from the amino acid lysine in a human gut commensal.</title>
        <authorList>
            <person name="de Vos W.M."/>
            <person name="Bui N.T.P."/>
            <person name="Plugge C.M."/>
            <person name="Ritari J."/>
        </authorList>
    </citation>
    <scope>NUCLEOTIDE SEQUENCE [LARGE SCALE GENOMIC DNA]</scope>
    <source>
        <strain evidence="6">AF211</strain>
    </source>
</reference>
<dbReference type="AlphaFoldDB" id="A0A0S2W4L0"/>
<dbReference type="PATRIC" id="fig|1297617.4.peg.1979"/>
<protein>
    <recommendedName>
        <fullName evidence="3">Nuclease SbcCD subunit C</fullName>
    </recommendedName>
</protein>
<accession>A0A0S2W4L0</accession>
<dbReference type="Pfam" id="PF13476">
    <property type="entry name" value="AAA_23"/>
    <property type="match status" value="1"/>
</dbReference>
<dbReference type="InterPro" id="IPR027417">
    <property type="entry name" value="P-loop_NTPase"/>
</dbReference>
<dbReference type="KEGG" id="ibu:IB211_01917c"/>
<evidence type="ECO:0000259" key="4">
    <source>
        <dbReference type="Pfam" id="PF13476"/>
    </source>
</evidence>
<feature type="domain" description="Rad50/SbcC-type AAA" evidence="4">
    <location>
        <begin position="19"/>
        <end position="242"/>
    </location>
</feature>
<dbReference type="InterPro" id="IPR038729">
    <property type="entry name" value="Rad50/SbcC_AAA"/>
</dbReference>
<evidence type="ECO:0000256" key="1">
    <source>
        <dbReference type="ARBA" id="ARBA00006930"/>
    </source>
</evidence>
<dbReference type="Proteomes" id="UP000064844">
    <property type="component" value="Chromosome"/>
</dbReference>
<organism evidence="5 6">
    <name type="scientific">Intestinimonas butyriciproducens</name>
    <dbReference type="NCBI Taxonomy" id="1297617"/>
    <lineage>
        <taxon>Bacteria</taxon>
        <taxon>Bacillati</taxon>
        <taxon>Bacillota</taxon>
        <taxon>Clostridia</taxon>
        <taxon>Eubacteriales</taxon>
        <taxon>Intestinimonas</taxon>
    </lineage>
</organism>
<evidence type="ECO:0000313" key="6">
    <source>
        <dbReference type="Proteomes" id="UP000064844"/>
    </source>
</evidence>
<keyword evidence="6" id="KW-1185">Reference proteome</keyword>
<proteinExistence type="inferred from homology"/>
<evidence type="ECO:0000256" key="3">
    <source>
        <dbReference type="ARBA" id="ARBA00013368"/>
    </source>
</evidence>
<dbReference type="STRING" id="1297617.IB211_01917c"/>
<reference evidence="5 6" key="1">
    <citation type="journal article" date="2015" name="Nat. Commun.">
        <title>Production of butyrate from lysine and the Amadori product fructoselysine by a human gut commensal.</title>
        <authorList>
            <person name="Bui T.P."/>
            <person name="Ritari J."/>
            <person name="Boeren S."/>
            <person name="de Waard P."/>
            <person name="Plugge C.M."/>
            <person name="de Vos W.M."/>
        </authorList>
    </citation>
    <scope>NUCLEOTIDE SEQUENCE [LARGE SCALE GENOMIC DNA]</scope>
    <source>
        <strain evidence="5 6">AF211</strain>
    </source>
</reference>
<dbReference type="Gene3D" id="3.40.50.300">
    <property type="entry name" value="P-loop containing nucleotide triphosphate hydrolases"/>
    <property type="match status" value="1"/>
</dbReference>
<dbReference type="GO" id="GO:0016887">
    <property type="term" value="F:ATP hydrolysis activity"/>
    <property type="evidence" value="ECO:0007669"/>
    <property type="project" value="InterPro"/>
</dbReference>
<name>A0A0S2W4L0_9FIRM</name>
<dbReference type="PANTHER" id="PTHR32114">
    <property type="entry name" value="ABC TRANSPORTER ABCH.3"/>
    <property type="match status" value="1"/>
</dbReference>
<dbReference type="SUPFAM" id="SSF52540">
    <property type="entry name" value="P-loop containing nucleoside triphosphate hydrolases"/>
    <property type="match status" value="1"/>
</dbReference>
<evidence type="ECO:0000313" key="5">
    <source>
        <dbReference type="EMBL" id="ALP94308.1"/>
    </source>
</evidence>
<dbReference type="GO" id="GO:0006302">
    <property type="term" value="P:double-strand break repair"/>
    <property type="evidence" value="ECO:0007669"/>
    <property type="project" value="InterPro"/>
</dbReference>
<sequence>MKEDISLKKISSFQITGMTLSGFKCYRETTHLAFGNPTIVTGGNGRGKSSIADAIAFAVTGLPFFGERGIDRLHCETNHDLMVALYFTDGDGESHELSRTRQKSRMTITFDGYEIRQHDLSEMFGEKDVFLSIFNPLYFIEELGEDGKKLLERHLPVISHEQVLSALSDSARAALENESILSPETYLKKRREEIRDLEESVIYLSGQRDLAQSQHSNGAQQILNLQEQYDSLLQERDHLEKKRFAGLDLAGMRKRLVEISARYDEMAKDGPEAADTAELDRQLQELHHRLGQRSAEQYAPKYAQHIAETNAKVKELGAKYSREMALLKGFKPGIVCPTCRRSVSQEDLPTVQAGIKASVEAITAEGKQEKSRLDELKTLEKQTEETFLQFQKDDVERIKCDIEELTRQRDGVGAAQTATKDRRKNELETLHGQIQAMTADMEYGNLTQEEYDRLIECRELMRERQAELDAARKAAQVAPEDYEVKIAEVEELIRKKKHMLSNAILYVGKRAELTFSQLRMNKVEIALNEVVKSTGELKDVFKFTYGGRYYNRLSLSEKIRAGLEVSELIKRLTGRNYPQFIDNMESVDELTNVRPTGQIIMAKCVHGAALTVTPMGQTQMKRAA</sequence>
<evidence type="ECO:0000256" key="2">
    <source>
        <dbReference type="ARBA" id="ARBA00011322"/>
    </source>
</evidence>
<dbReference type="PANTHER" id="PTHR32114:SF2">
    <property type="entry name" value="ABC TRANSPORTER ABCH.3"/>
    <property type="match status" value="1"/>
</dbReference>